<dbReference type="RefSeq" id="XP_033582068.1">
    <property type="nucleotide sequence ID" value="XM_033719067.1"/>
</dbReference>
<keyword evidence="6" id="KW-1185">Reference proteome</keyword>
<evidence type="ECO:0000313" key="5">
    <source>
        <dbReference type="EMBL" id="KAF2815104.1"/>
    </source>
</evidence>
<dbReference type="OrthoDB" id="2410195at2759"/>
<dbReference type="InterPro" id="IPR001077">
    <property type="entry name" value="COMT_C"/>
</dbReference>
<feature type="domain" description="O-methyltransferase C-terminal" evidence="4">
    <location>
        <begin position="203"/>
        <end position="420"/>
    </location>
</feature>
<dbReference type="GO" id="GO:0008171">
    <property type="term" value="F:O-methyltransferase activity"/>
    <property type="evidence" value="ECO:0007669"/>
    <property type="project" value="InterPro"/>
</dbReference>
<dbReference type="InterPro" id="IPR036390">
    <property type="entry name" value="WH_DNA-bd_sf"/>
</dbReference>
<sequence length="447" mass="48503">MASGSQSLTAIATQLLESAKVIDAYLEEHKLPPISISAGASPDFPVPPSEKNVHAARQLILDLSEALSENVLGARDLLVECSWGGHHTSSAMRAISSFELYANVPESGSATFEQIASKTNPPLAVGFVKTILRYAMTQGVFCEPRPGHVAHTAPSLLLLKDPLARAFVANNADEVFPAAAKTADAMRKWPDAEAPNHTGLQLAYGTDKGMFEWYASDEGEAKGRMAKFAGSMQFWSAGEGFLAKHVVKGFDWGSLPENGLVVDVGGGSGHISIAIAEANPSLRLIVQDLPGQSEQALAEAKVNESGLISSGRLDFKPANFFAPQPDWLEAESVDAYFLRYIFHDWNDEHCIKILRTLLTSGKLKKGGRIVLAESVIPPPEAAPHLPKTVLKSIRRLDMQMLTVLGSHERTLDDWQELFFRADPRLKIEEVNQPEGSVCTMLAARLQS</sequence>
<evidence type="ECO:0000256" key="2">
    <source>
        <dbReference type="ARBA" id="ARBA00022679"/>
    </source>
</evidence>
<dbReference type="PROSITE" id="PS51683">
    <property type="entry name" value="SAM_OMT_II"/>
    <property type="match status" value="1"/>
</dbReference>
<keyword evidence="2 5" id="KW-0808">Transferase</keyword>
<protein>
    <submittedName>
        <fullName evidence="5 7">S-adenosyl-L-methionine-dependent methyltransferase</fullName>
    </submittedName>
</protein>
<organism evidence="5">
    <name type="scientific">Mytilinidion resinicola</name>
    <dbReference type="NCBI Taxonomy" id="574789"/>
    <lineage>
        <taxon>Eukaryota</taxon>
        <taxon>Fungi</taxon>
        <taxon>Dikarya</taxon>
        <taxon>Ascomycota</taxon>
        <taxon>Pezizomycotina</taxon>
        <taxon>Dothideomycetes</taxon>
        <taxon>Pleosporomycetidae</taxon>
        <taxon>Mytilinidiales</taxon>
        <taxon>Mytilinidiaceae</taxon>
        <taxon>Mytilinidion</taxon>
    </lineage>
</organism>
<name>A0A6A6Z491_9PEZI</name>
<dbReference type="GO" id="GO:0032259">
    <property type="term" value="P:methylation"/>
    <property type="evidence" value="ECO:0007669"/>
    <property type="project" value="UniProtKB-KW"/>
</dbReference>
<dbReference type="SUPFAM" id="SSF46785">
    <property type="entry name" value="Winged helix' DNA-binding domain"/>
    <property type="match status" value="1"/>
</dbReference>
<dbReference type="Gene3D" id="3.40.50.150">
    <property type="entry name" value="Vaccinia Virus protein VP39"/>
    <property type="match status" value="1"/>
</dbReference>
<dbReference type="GeneID" id="54459960"/>
<dbReference type="InterPro" id="IPR016461">
    <property type="entry name" value="COMT-like"/>
</dbReference>
<keyword evidence="3" id="KW-0949">S-adenosyl-L-methionine</keyword>
<evidence type="ECO:0000256" key="1">
    <source>
        <dbReference type="ARBA" id="ARBA00022603"/>
    </source>
</evidence>
<reference evidence="7" key="2">
    <citation type="submission" date="2020-04" db="EMBL/GenBank/DDBJ databases">
        <authorList>
            <consortium name="NCBI Genome Project"/>
        </authorList>
    </citation>
    <scope>NUCLEOTIDE SEQUENCE</scope>
    <source>
        <strain evidence="7">CBS 304.34</strain>
    </source>
</reference>
<evidence type="ECO:0000259" key="4">
    <source>
        <dbReference type="Pfam" id="PF00891"/>
    </source>
</evidence>
<proteinExistence type="predicted"/>
<evidence type="ECO:0000313" key="7">
    <source>
        <dbReference type="RefSeq" id="XP_033582068.1"/>
    </source>
</evidence>
<dbReference type="PANTHER" id="PTHR43712">
    <property type="entry name" value="PUTATIVE (AFU_ORTHOLOGUE AFUA_4G14580)-RELATED"/>
    <property type="match status" value="1"/>
</dbReference>
<reference evidence="7" key="3">
    <citation type="submission" date="2025-04" db="UniProtKB">
        <authorList>
            <consortium name="RefSeq"/>
        </authorList>
    </citation>
    <scope>IDENTIFICATION</scope>
    <source>
        <strain evidence="7">CBS 304.34</strain>
    </source>
</reference>
<dbReference type="InterPro" id="IPR029063">
    <property type="entry name" value="SAM-dependent_MTases_sf"/>
</dbReference>
<evidence type="ECO:0000256" key="3">
    <source>
        <dbReference type="ARBA" id="ARBA00022691"/>
    </source>
</evidence>
<dbReference type="Gene3D" id="1.10.10.10">
    <property type="entry name" value="Winged helix-like DNA-binding domain superfamily/Winged helix DNA-binding domain"/>
    <property type="match status" value="1"/>
</dbReference>
<dbReference type="PANTHER" id="PTHR43712:SF5">
    <property type="entry name" value="O-METHYLTRANSFERASE ASQN-RELATED"/>
    <property type="match status" value="1"/>
</dbReference>
<reference evidence="5 7" key="1">
    <citation type="journal article" date="2020" name="Stud. Mycol.">
        <title>101 Dothideomycetes genomes: a test case for predicting lifestyles and emergence of pathogens.</title>
        <authorList>
            <person name="Haridas S."/>
            <person name="Albert R."/>
            <person name="Binder M."/>
            <person name="Bloem J."/>
            <person name="Labutti K."/>
            <person name="Salamov A."/>
            <person name="Andreopoulos B."/>
            <person name="Baker S."/>
            <person name="Barry K."/>
            <person name="Bills G."/>
            <person name="Bluhm B."/>
            <person name="Cannon C."/>
            <person name="Castanera R."/>
            <person name="Culley D."/>
            <person name="Daum C."/>
            <person name="Ezra D."/>
            <person name="Gonzalez J."/>
            <person name="Henrissat B."/>
            <person name="Kuo A."/>
            <person name="Liang C."/>
            <person name="Lipzen A."/>
            <person name="Lutzoni F."/>
            <person name="Magnuson J."/>
            <person name="Mondo S."/>
            <person name="Nolan M."/>
            <person name="Ohm R."/>
            <person name="Pangilinan J."/>
            <person name="Park H.-J."/>
            <person name="Ramirez L."/>
            <person name="Alfaro M."/>
            <person name="Sun H."/>
            <person name="Tritt A."/>
            <person name="Yoshinaga Y."/>
            <person name="Zwiers L.-H."/>
            <person name="Turgeon B."/>
            <person name="Goodwin S."/>
            <person name="Spatafora J."/>
            <person name="Crous P."/>
            <person name="Grigoriev I."/>
        </authorList>
    </citation>
    <scope>NUCLEOTIDE SEQUENCE</scope>
    <source>
        <strain evidence="5 7">CBS 304.34</strain>
    </source>
</reference>
<accession>A0A6A6Z491</accession>
<dbReference type="CDD" id="cd02440">
    <property type="entry name" value="AdoMet_MTases"/>
    <property type="match status" value="1"/>
</dbReference>
<dbReference type="AlphaFoldDB" id="A0A6A6Z491"/>
<dbReference type="SUPFAM" id="SSF53335">
    <property type="entry name" value="S-adenosyl-L-methionine-dependent methyltransferases"/>
    <property type="match status" value="1"/>
</dbReference>
<dbReference type="Proteomes" id="UP000504636">
    <property type="component" value="Unplaced"/>
</dbReference>
<dbReference type="Pfam" id="PF00891">
    <property type="entry name" value="Methyltransf_2"/>
    <property type="match status" value="1"/>
</dbReference>
<dbReference type="InterPro" id="IPR036388">
    <property type="entry name" value="WH-like_DNA-bd_sf"/>
</dbReference>
<evidence type="ECO:0000313" key="6">
    <source>
        <dbReference type="Proteomes" id="UP000504636"/>
    </source>
</evidence>
<dbReference type="EMBL" id="MU003694">
    <property type="protein sequence ID" value="KAF2815104.1"/>
    <property type="molecule type" value="Genomic_DNA"/>
</dbReference>
<keyword evidence="1 5" id="KW-0489">Methyltransferase</keyword>
<gene>
    <name evidence="5 7" type="ORF">BDZ99DRAFT_459044</name>
</gene>